<dbReference type="EMBL" id="GQ357915">
    <property type="protein sequence ID" value="ACV50177.1"/>
    <property type="molecule type" value="Genomic_DNA"/>
</dbReference>
<dbReference type="RefSeq" id="YP_003359009.1">
    <property type="nucleotide sequence ID" value="NC_013697.1"/>
</dbReference>
<dbReference type="KEGG" id="vg:8684103"/>
<evidence type="ECO:0000313" key="1">
    <source>
        <dbReference type="EMBL" id="ACV50177.1"/>
    </source>
</evidence>
<sequence length="136" mass="15687">MTLDTNKTMTPDSVKPAGRITLSLQPYDSTLKVTHPKTKGVYFCLVTDDAGSSKFYQTLLWDSGNWRIQRSFGAIAHRTVLAWSPIDEEPTAWDAFIQQQMDECRKRERRNILSEQIVNKRAELNELEQELNQLRG</sequence>
<organismHost>
    <name type="scientific">Delftia acidovorans</name>
    <name type="common">Pseudomonas acidovorans</name>
    <name type="synonym">Comamonas acidovorans</name>
    <dbReference type="NCBI Taxonomy" id="80866"/>
</organismHost>
<accession>C9DGC6</accession>
<protein>
    <submittedName>
        <fullName evidence="1">Uncharacterized protein</fullName>
    </submittedName>
</protein>
<reference evidence="2" key="1">
    <citation type="submission" date="2009-07" db="EMBL/GenBank/DDBJ databases">
        <authorList>
            <person name="Kropinski A.M."/>
            <person name="Villegas A."/>
            <person name="Lingohr E.J."/>
        </authorList>
    </citation>
    <scope>NUCLEOTIDE SEQUENCE [LARGE SCALE GENOMIC DNA]</scope>
</reference>
<keyword evidence="2" id="KW-1185">Reference proteome</keyword>
<evidence type="ECO:0000313" key="2">
    <source>
        <dbReference type="Proteomes" id="UP000008986"/>
    </source>
</evidence>
<gene>
    <name evidence="1" type="primary">155</name>
</gene>
<dbReference type="Proteomes" id="UP000008986">
    <property type="component" value="Segment"/>
</dbReference>
<organism evidence="1 2">
    <name type="scientific">Delftia phage PhiW-14</name>
    <name type="common">Deftia acidovorans bacteriophage phiW-14</name>
    <dbReference type="NCBI Taxonomy" id="665032"/>
    <lineage>
        <taxon>Viruses</taxon>
        <taxon>Duplodnaviria</taxon>
        <taxon>Heunggongvirae</taxon>
        <taxon>Uroviricota</taxon>
        <taxon>Caudoviricetes</taxon>
        <taxon>Ionavirus</taxon>
        <taxon>Ionavirus W14</taxon>
    </lineage>
</organism>
<name>C9DGC6_BPW14</name>
<proteinExistence type="predicted"/>
<dbReference type="GeneID" id="8684103"/>